<evidence type="ECO:0000256" key="8">
    <source>
        <dbReference type="ARBA" id="ARBA00023303"/>
    </source>
</evidence>
<evidence type="ECO:0008006" key="13">
    <source>
        <dbReference type="Google" id="ProtNLM"/>
    </source>
</evidence>
<feature type="transmembrane region" description="Helical" evidence="10">
    <location>
        <begin position="135"/>
        <end position="155"/>
    </location>
</feature>
<feature type="compositionally biased region" description="Polar residues" evidence="9">
    <location>
        <begin position="656"/>
        <end position="670"/>
    </location>
</feature>
<keyword evidence="5 10" id="KW-1133">Transmembrane helix</keyword>
<dbReference type="GO" id="GO:0015743">
    <property type="term" value="P:malate transport"/>
    <property type="evidence" value="ECO:0007669"/>
    <property type="project" value="InterPro"/>
</dbReference>
<dbReference type="Proteomes" id="UP001341281">
    <property type="component" value="Chromosome 06"/>
</dbReference>
<dbReference type="GO" id="GO:0034220">
    <property type="term" value="P:monoatomic ion transmembrane transport"/>
    <property type="evidence" value="ECO:0007669"/>
    <property type="project" value="UniProtKB-KW"/>
</dbReference>
<dbReference type="AlphaFoldDB" id="A0AAQ3TVC9"/>
<feature type="region of interest" description="Disordered" evidence="9">
    <location>
        <begin position="614"/>
        <end position="699"/>
    </location>
</feature>
<keyword evidence="3" id="KW-0813">Transport</keyword>
<comment type="similarity">
    <text evidence="2">Belongs to the aromatic acid exporter (TC 2.A.85) family.</text>
</comment>
<organism evidence="11 12">
    <name type="scientific">Paspalum notatum var. saurae</name>
    <dbReference type="NCBI Taxonomy" id="547442"/>
    <lineage>
        <taxon>Eukaryota</taxon>
        <taxon>Viridiplantae</taxon>
        <taxon>Streptophyta</taxon>
        <taxon>Embryophyta</taxon>
        <taxon>Tracheophyta</taxon>
        <taxon>Spermatophyta</taxon>
        <taxon>Magnoliopsida</taxon>
        <taxon>Liliopsida</taxon>
        <taxon>Poales</taxon>
        <taxon>Poaceae</taxon>
        <taxon>PACMAD clade</taxon>
        <taxon>Panicoideae</taxon>
        <taxon>Andropogonodae</taxon>
        <taxon>Paspaleae</taxon>
        <taxon>Paspalinae</taxon>
        <taxon>Paspalum</taxon>
    </lineage>
</organism>
<keyword evidence="4 10" id="KW-0812">Transmembrane</keyword>
<evidence type="ECO:0000256" key="5">
    <source>
        <dbReference type="ARBA" id="ARBA00022989"/>
    </source>
</evidence>
<evidence type="ECO:0000313" key="11">
    <source>
        <dbReference type="EMBL" id="WVZ80208.1"/>
    </source>
</evidence>
<evidence type="ECO:0000256" key="2">
    <source>
        <dbReference type="ARBA" id="ARBA00007079"/>
    </source>
</evidence>
<reference evidence="11 12" key="1">
    <citation type="submission" date="2024-02" db="EMBL/GenBank/DDBJ databases">
        <title>High-quality chromosome-scale genome assembly of Pensacola bahiagrass (Paspalum notatum Flugge var. saurae).</title>
        <authorList>
            <person name="Vega J.M."/>
            <person name="Podio M."/>
            <person name="Orjuela J."/>
            <person name="Siena L.A."/>
            <person name="Pessino S.C."/>
            <person name="Combes M.C."/>
            <person name="Mariac C."/>
            <person name="Albertini E."/>
            <person name="Pupilli F."/>
            <person name="Ortiz J.P.A."/>
            <person name="Leblanc O."/>
        </authorList>
    </citation>
    <scope>NUCLEOTIDE SEQUENCE [LARGE SCALE GENOMIC DNA]</scope>
    <source>
        <strain evidence="11">R1</strain>
        <tissue evidence="11">Leaf</tissue>
    </source>
</reference>
<evidence type="ECO:0000256" key="4">
    <source>
        <dbReference type="ARBA" id="ARBA00022692"/>
    </source>
</evidence>
<gene>
    <name evidence="11" type="ORF">U9M48_027701</name>
</gene>
<evidence type="ECO:0000256" key="1">
    <source>
        <dbReference type="ARBA" id="ARBA00004141"/>
    </source>
</evidence>
<name>A0AAQ3TVC9_PASNO</name>
<keyword evidence="8" id="KW-0407">Ion channel</keyword>
<comment type="subcellular location">
    <subcellularLocation>
        <location evidence="1">Membrane</location>
        <topology evidence="1">Multi-pass membrane protein</topology>
    </subcellularLocation>
</comment>
<evidence type="ECO:0000256" key="6">
    <source>
        <dbReference type="ARBA" id="ARBA00023065"/>
    </source>
</evidence>
<protein>
    <recommendedName>
        <fullName evidence="13">Aluminum-activated malate transporter</fullName>
    </recommendedName>
</protein>
<feature type="transmembrane region" description="Helical" evidence="10">
    <location>
        <begin position="185"/>
        <end position="205"/>
    </location>
</feature>
<feature type="compositionally biased region" description="Basic residues" evidence="9">
    <location>
        <begin position="690"/>
        <end position="699"/>
    </location>
</feature>
<keyword evidence="6" id="KW-0406">Ion transport</keyword>
<feature type="transmembrane region" description="Helical" evidence="10">
    <location>
        <begin position="247"/>
        <end position="267"/>
    </location>
</feature>
<feature type="transmembrane region" description="Helical" evidence="10">
    <location>
        <begin position="279"/>
        <end position="301"/>
    </location>
</feature>
<evidence type="ECO:0000256" key="7">
    <source>
        <dbReference type="ARBA" id="ARBA00023136"/>
    </source>
</evidence>
<feature type="transmembrane region" description="Helical" evidence="10">
    <location>
        <begin position="104"/>
        <end position="123"/>
    </location>
</feature>
<dbReference type="InterPro" id="IPR020966">
    <property type="entry name" value="ALMT"/>
</dbReference>
<dbReference type="GO" id="GO:0016020">
    <property type="term" value="C:membrane"/>
    <property type="evidence" value="ECO:0007669"/>
    <property type="project" value="UniProtKB-SubCell"/>
</dbReference>
<feature type="transmembrane region" description="Helical" evidence="10">
    <location>
        <begin position="43"/>
        <end position="59"/>
    </location>
</feature>
<dbReference type="Pfam" id="PF11744">
    <property type="entry name" value="ALMT"/>
    <property type="match status" value="2"/>
</dbReference>
<dbReference type="PANTHER" id="PTHR31086">
    <property type="entry name" value="ALUMINUM-ACTIVATED MALATE TRANSPORTER 10"/>
    <property type="match status" value="1"/>
</dbReference>
<keyword evidence="7 10" id="KW-0472">Membrane</keyword>
<sequence>MAGASAAAHQNPGHAHNDDAEWRVAVPAAAAEHEDTSKSSRRACCTPALLLCLISWAVALMRRMAGAATTACLWLLSLAAAARDRVAGVALMAWKIGADDPRKVAHGFKMALALTLCSLFYYVQPLYVFTGQNNAMWAVLTVVVVFEYTVGGCLYKGLNRAMATLTGGALALGVHWIASKSDKELQPLILSGSLFVFGAFINHHICRPLMNKQIMSHNNVTCIRSNDPYAAAAATYSRFLPTMKARFDYGITIFILTYTLIAVGGYRVDEVVFTARHRLTTIAIGAMICFAVCALIFPVWAGQELHDQVARNMDKLAAAVESCIEDYFSESAGDGGTNRRALSAKSQGYKAVLNAKASEDTLANLARWEPAHGGFGFRHPYHLYQKVGAAMRSCAYCVDALAACVASGAQTPANANKYLTGASAALSRHCAAVLREASCCVASMTQSGHLAVAGGGMTTAAQHLRDELPCDATGGRRREAAAAPLIEALPLFTASSLLLEICRRAEGVVSAVDNLATTARFKKADHEEEAAHDDVEAAAVPTAMSTNLTADVPQEVLQVERTETTTDDQNSDHHTPRDQVDELIKVLMRRRSTKKWARGDNKVCPMKSPLDFAVHAPNPRSRSMELTGHAQAQVASSPRHWSVELAGHPPVAPSPRNKSVEITSDGSSILPSPRNRSMDFANHGPPLPSPRHRSILGMA</sequence>
<feature type="transmembrane region" description="Helical" evidence="10">
    <location>
        <begin position="65"/>
        <end position="83"/>
    </location>
</feature>
<dbReference type="EMBL" id="CP144750">
    <property type="protein sequence ID" value="WVZ80208.1"/>
    <property type="molecule type" value="Genomic_DNA"/>
</dbReference>
<evidence type="ECO:0000256" key="10">
    <source>
        <dbReference type="SAM" id="Phobius"/>
    </source>
</evidence>
<evidence type="ECO:0000256" key="9">
    <source>
        <dbReference type="SAM" id="MobiDB-lite"/>
    </source>
</evidence>
<proteinExistence type="inferred from homology"/>
<evidence type="ECO:0000256" key="3">
    <source>
        <dbReference type="ARBA" id="ARBA00022448"/>
    </source>
</evidence>
<evidence type="ECO:0000313" key="12">
    <source>
        <dbReference type="Proteomes" id="UP001341281"/>
    </source>
</evidence>
<keyword evidence="12" id="KW-1185">Reference proteome</keyword>
<accession>A0AAQ3TVC9</accession>